<dbReference type="PANTHER" id="PTHR32308:SF10">
    <property type="entry name" value="CITRATE LYASE SUBUNIT BETA"/>
    <property type="match status" value="1"/>
</dbReference>
<dbReference type="InterPro" id="IPR040442">
    <property type="entry name" value="Pyrv_kinase-like_dom_sf"/>
</dbReference>
<name>A0A841H2L0_9BACT</name>
<dbReference type="GO" id="GO:0006107">
    <property type="term" value="P:oxaloacetate metabolic process"/>
    <property type="evidence" value="ECO:0007669"/>
    <property type="project" value="TreeGrafter"/>
</dbReference>
<feature type="domain" description="PAS" evidence="4">
    <location>
        <begin position="415"/>
        <end position="446"/>
    </location>
</feature>
<evidence type="ECO:0000256" key="3">
    <source>
        <dbReference type="ARBA" id="ARBA00022842"/>
    </source>
</evidence>
<dbReference type="PROSITE" id="PS50112">
    <property type="entry name" value="PAS"/>
    <property type="match status" value="1"/>
</dbReference>
<dbReference type="InterPro" id="IPR000014">
    <property type="entry name" value="PAS"/>
</dbReference>
<dbReference type="InterPro" id="IPR015813">
    <property type="entry name" value="Pyrv/PenolPyrv_kinase-like_dom"/>
</dbReference>
<accession>A0A841H2L0</accession>
<evidence type="ECO:0000259" key="4">
    <source>
        <dbReference type="PROSITE" id="PS50112"/>
    </source>
</evidence>
<dbReference type="PANTHER" id="PTHR32308">
    <property type="entry name" value="LYASE BETA SUBUNIT, PUTATIVE (AFU_ORTHOLOGUE AFUA_4G13030)-RELATED"/>
    <property type="match status" value="1"/>
</dbReference>
<evidence type="ECO:0000256" key="2">
    <source>
        <dbReference type="ARBA" id="ARBA00022723"/>
    </source>
</evidence>
<comment type="cofactor">
    <cofactor evidence="1">
        <name>Mg(2+)</name>
        <dbReference type="ChEBI" id="CHEBI:18420"/>
    </cofactor>
</comment>
<dbReference type="Proteomes" id="UP000582837">
    <property type="component" value="Unassembled WGS sequence"/>
</dbReference>
<gene>
    <name evidence="5" type="ORF">HNQ61_003902</name>
</gene>
<dbReference type="InterPro" id="IPR054255">
    <property type="entry name" value="DUF6986"/>
</dbReference>
<dbReference type="RefSeq" id="WP_170032072.1">
    <property type="nucleotide sequence ID" value="NZ_JABDTL010000001.1"/>
</dbReference>
<keyword evidence="3" id="KW-0460">Magnesium</keyword>
<dbReference type="EMBL" id="JACHIA010000013">
    <property type="protein sequence ID" value="MBB6072240.1"/>
    <property type="molecule type" value="Genomic_DNA"/>
</dbReference>
<keyword evidence="6" id="KW-1185">Reference proteome</keyword>
<evidence type="ECO:0000313" key="5">
    <source>
        <dbReference type="EMBL" id="MBB6072240.1"/>
    </source>
</evidence>
<dbReference type="Pfam" id="PF22484">
    <property type="entry name" value="DUF6986"/>
    <property type="match status" value="1"/>
</dbReference>
<dbReference type="GO" id="GO:0003824">
    <property type="term" value="F:catalytic activity"/>
    <property type="evidence" value="ECO:0007669"/>
    <property type="project" value="InterPro"/>
</dbReference>
<reference evidence="5 6" key="1">
    <citation type="submission" date="2020-08" db="EMBL/GenBank/DDBJ databases">
        <title>Genomic Encyclopedia of Type Strains, Phase IV (KMG-IV): sequencing the most valuable type-strain genomes for metagenomic binning, comparative biology and taxonomic classification.</title>
        <authorList>
            <person name="Goeker M."/>
        </authorList>
    </citation>
    <scope>NUCLEOTIDE SEQUENCE [LARGE SCALE GENOMIC DNA]</scope>
    <source>
        <strain evidence="5 6">DSM 29007</strain>
    </source>
</reference>
<proteinExistence type="predicted"/>
<dbReference type="Gene3D" id="3.20.20.60">
    <property type="entry name" value="Phosphoenolpyruvate-binding domains"/>
    <property type="match status" value="1"/>
</dbReference>
<dbReference type="GO" id="GO:0000287">
    <property type="term" value="F:magnesium ion binding"/>
    <property type="evidence" value="ECO:0007669"/>
    <property type="project" value="TreeGrafter"/>
</dbReference>
<sequence length="446" mass="48790">MKTSIPVAEMERAAARLRPANLAFVRRYPGESAARQPVHTVYAGAQFYTHDAAAAHGRDALRALREYAPTADVFARALGLPAELDAEALYARVADKLAREPVEDFRVDFEDGYGVRPDAEEDATALAVAEEMGRGMAAGTLPASTGLRVKALTEEMRGRAIRTLDLFLTRLLDVTDRRLPPGLVITLPKVTIPEQVTFFAEVLELLEPRLGLPGGSLRFEIMIETPQAVIGPDGACPMPEFLDRARGRMTGVHFGTYDYTSGVGITAAYQGMRHKACDFVRHVMQVSFAGTGMWMSDGSTAVLPVPMHEGDALSDAQRDENRAAVHRAWRMHYEDVQHSLVNGWYQGWDLHPAQLPTRYAAVFAFFLAGRDAAAARLRGFLAKAAQAGESFDDPHAGQALLNYFLRGIACGAFSDEEVVERTGLTPEELASRSFHHILELRGPADA</sequence>
<dbReference type="SUPFAM" id="SSF51621">
    <property type="entry name" value="Phosphoenolpyruvate/pyruvate domain"/>
    <property type="match status" value="1"/>
</dbReference>
<comment type="caution">
    <text evidence="5">The sequence shown here is derived from an EMBL/GenBank/DDBJ whole genome shotgun (WGS) entry which is preliminary data.</text>
</comment>
<keyword evidence="2" id="KW-0479">Metal-binding</keyword>
<dbReference type="AlphaFoldDB" id="A0A841H2L0"/>
<organism evidence="5 6">
    <name type="scientific">Longimicrobium terrae</name>
    <dbReference type="NCBI Taxonomy" id="1639882"/>
    <lineage>
        <taxon>Bacteria</taxon>
        <taxon>Pseudomonadati</taxon>
        <taxon>Gemmatimonadota</taxon>
        <taxon>Longimicrobiia</taxon>
        <taxon>Longimicrobiales</taxon>
        <taxon>Longimicrobiaceae</taxon>
        <taxon>Longimicrobium</taxon>
    </lineage>
</organism>
<protein>
    <recommendedName>
        <fullName evidence="4">PAS domain-containing protein</fullName>
    </recommendedName>
</protein>
<evidence type="ECO:0000313" key="6">
    <source>
        <dbReference type="Proteomes" id="UP000582837"/>
    </source>
</evidence>
<evidence type="ECO:0000256" key="1">
    <source>
        <dbReference type="ARBA" id="ARBA00001946"/>
    </source>
</evidence>